<sequence>MKMKVSSILTITAIFILVLIPSLHVPHLSDDYFYMAIANLHDQLGHYKEWSGRIVTNIFSAYMMKYASHTVYMSLNAMAFTAIAVLISSIPCAVLRGKFKLYPIGMVVIFTLMWIANPALGETSFWFVGSANYLWPSMYVSLFMVIVALQKEKMAAWKLPLALAMGFLAGCSNENTSVVLILLTTGYLVYTRKLNVSYPYLIGLLAGAAVLLLSPGSAKRSLVFTDWHSLSFLDKLDLQLFTRMPDSLTGFWQVYLVIIFMVLCHAIIGIKDRKPFVAATVFFIAALMCNAAFLASPYMPARAYVGALFMLLIATSFIISGFAENNSNIARLVAPGVVLLFCIVYFIPSYTFFTHSVLSTWKQEKIRMEMLAEQISNGSKDPVIPNYYFPRLLKTTDGYPVFQNPYMLYHFGVNTITEKQIGFDYSALSKCNYVKVGQRIFDGVTLESVCLFHDKISGDTKILYRTVGDINKLFNNGYALYSHVFMEDGSTLNKDTVEQALFIDGYWYTYSDAKNLELDKIKKIKIGIYNSKTVEIYSGVIVEP</sequence>
<gene>
    <name evidence="1" type="ORF">NCTC12123_02809</name>
</gene>
<dbReference type="Pfam" id="PF19528">
    <property type="entry name" value="DUF6056"/>
    <property type="match status" value="1"/>
</dbReference>
<dbReference type="Proteomes" id="UP000255163">
    <property type="component" value="Unassembled WGS sequence"/>
</dbReference>
<name>A0A376FA17_ENTAS</name>
<evidence type="ECO:0000313" key="1">
    <source>
        <dbReference type="EMBL" id="STD21565.1"/>
    </source>
</evidence>
<dbReference type="EMBL" id="UFYI01000007">
    <property type="protein sequence ID" value="STD21565.1"/>
    <property type="molecule type" value="Genomic_DNA"/>
</dbReference>
<evidence type="ECO:0008006" key="3">
    <source>
        <dbReference type="Google" id="ProtNLM"/>
    </source>
</evidence>
<dbReference type="RefSeq" id="WP_059346961.1">
    <property type="nucleotide sequence ID" value="NZ_CP011863.1"/>
</dbReference>
<reference evidence="1 2" key="1">
    <citation type="submission" date="2018-06" db="EMBL/GenBank/DDBJ databases">
        <authorList>
            <consortium name="Pathogen Informatics"/>
            <person name="Doyle S."/>
        </authorList>
    </citation>
    <scope>NUCLEOTIDE SEQUENCE [LARGE SCALE GENOMIC DNA]</scope>
    <source>
        <strain evidence="1 2">NCTC12123</strain>
    </source>
</reference>
<evidence type="ECO:0000313" key="2">
    <source>
        <dbReference type="Proteomes" id="UP000255163"/>
    </source>
</evidence>
<accession>A0A376FA17</accession>
<protein>
    <recommendedName>
        <fullName evidence="3">Glucosyltransferase GtrII-like protein</fullName>
    </recommendedName>
</protein>
<dbReference type="AlphaFoldDB" id="A0A376FA17"/>
<proteinExistence type="predicted"/>
<organism evidence="1 2">
    <name type="scientific">Enterobacter asburiae</name>
    <dbReference type="NCBI Taxonomy" id="61645"/>
    <lineage>
        <taxon>Bacteria</taxon>
        <taxon>Pseudomonadati</taxon>
        <taxon>Pseudomonadota</taxon>
        <taxon>Gammaproteobacteria</taxon>
        <taxon>Enterobacterales</taxon>
        <taxon>Enterobacteriaceae</taxon>
        <taxon>Enterobacter</taxon>
        <taxon>Enterobacter cloacae complex</taxon>
    </lineage>
</organism>
<dbReference type="InterPro" id="IPR045691">
    <property type="entry name" value="DUF6056"/>
</dbReference>